<keyword evidence="2" id="KW-1185">Reference proteome</keyword>
<evidence type="ECO:0000313" key="3">
    <source>
        <dbReference type="WBParaSite" id="Pan_g769.t1"/>
    </source>
</evidence>
<dbReference type="WBParaSite" id="Pan_g769.t1">
    <property type="protein sequence ID" value="Pan_g769.t1"/>
    <property type="gene ID" value="Pan_g769"/>
</dbReference>
<name>A0A7E4W741_PANRE</name>
<reference evidence="2" key="1">
    <citation type="journal article" date="2013" name="Genetics">
        <title>The draft genome and transcriptome of Panagrellus redivivus are shaped by the harsh demands of a free-living lifestyle.</title>
        <authorList>
            <person name="Srinivasan J."/>
            <person name="Dillman A.R."/>
            <person name="Macchietto M.G."/>
            <person name="Heikkinen L."/>
            <person name="Lakso M."/>
            <person name="Fracchia K.M."/>
            <person name="Antoshechkin I."/>
            <person name="Mortazavi A."/>
            <person name="Wong G."/>
            <person name="Sternberg P.W."/>
        </authorList>
    </citation>
    <scope>NUCLEOTIDE SEQUENCE [LARGE SCALE GENOMIC DNA]</scope>
    <source>
        <strain evidence="2">MT8872</strain>
    </source>
</reference>
<feature type="compositionally biased region" description="Basic and acidic residues" evidence="1">
    <location>
        <begin position="133"/>
        <end position="145"/>
    </location>
</feature>
<feature type="compositionally biased region" description="Basic residues" evidence="1">
    <location>
        <begin position="92"/>
        <end position="102"/>
    </location>
</feature>
<dbReference type="Proteomes" id="UP000492821">
    <property type="component" value="Unassembled WGS sequence"/>
</dbReference>
<accession>A0A7E4W741</accession>
<dbReference type="AlphaFoldDB" id="A0A7E4W741"/>
<organism evidence="2 3">
    <name type="scientific">Panagrellus redivivus</name>
    <name type="common">Microworm</name>
    <dbReference type="NCBI Taxonomy" id="6233"/>
    <lineage>
        <taxon>Eukaryota</taxon>
        <taxon>Metazoa</taxon>
        <taxon>Ecdysozoa</taxon>
        <taxon>Nematoda</taxon>
        <taxon>Chromadorea</taxon>
        <taxon>Rhabditida</taxon>
        <taxon>Tylenchina</taxon>
        <taxon>Panagrolaimomorpha</taxon>
        <taxon>Panagrolaimoidea</taxon>
        <taxon>Panagrolaimidae</taxon>
        <taxon>Panagrellus</taxon>
    </lineage>
</organism>
<feature type="compositionally biased region" description="Low complexity" evidence="1">
    <location>
        <begin position="103"/>
        <end position="115"/>
    </location>
</feature>
<reference evidence="3" key="2">
    <citation type="submission" date="2020-10" db="UniProtKB">
        <authorList>
            <consortium name="WormBaseParasite"/>
        </authorList>
    </citation>
    <scope>IDENTIFICATION</scope>
</reference>
<sequence length="145" mass="16590">MTTINCANESSPVAFKIVLDRKPLKPVNAPQGIRKRFSNGMVQHRQQKHRFAAVEVRYLPKSTVDNSPTNDNYENCENRPVVYRNQRFYSSSHRHPSQRKQSRSSADISDRGSSSPKEELTEDEKDGSVQEESSEKPENRSRARG</sequence>
<proteinExistence type="predicted"/>
<protein>
    <submittedName>
        <fullName evidence="3">Uncharacterized protein</fullName>
    </submittedName>
</protein>
<feature type="compositionally biased region" description="Polar residues" evidence="1">
    <location>
        <begin position="63"/>
        <end position="75"/>
    </location>
</feature>
<evidence type="ECO:0000256" key="1">
    <source>
        <dbReference type="SAM" id="MobiDB-lite"/>
    </source>
</evidence>
<feature type="region of interest" description="Disordered" evidence="1">
    <location>
        <begin position="60"/>
        <end position="145"/>
    </location>
</feature>
<evidence type="ECO:0000313" key="2">
    <source>
        <dbReference type="Proteomes" id="UP000492821"/>
    </source>
</evidence>